<proteinExistence type="predicted"/>
<dbReference type="AlphaFoldDB" id="A0AAU9QU66"/>
<dbReference type="RefSeq" id="WP_409589671.1">
    <property type="nucleotide sequence ID" value="NZ_CAKMTZ010000096.1"/>
</dbReference>
<evidence type="ECO:0000313" key="1">
    <source>
        <dbReference type="EMBL" id="CAH1600635.1"/>
    </source>
</evidence>
<protein>
    <recommendedName>
        <fullName evidence="3">XRE family transcriptional regulator</fullName>
    </recommendedName>
</protein>
<evidence type="ECO:0000313" key="2">
    <source>
        <dbReference type="Proteomes" id="UP001295462"/>
    </source>
</evidence>
<name>A0AAU9QU66_9VIBR</name>
<reference evidence="1" key="1">
    <citation type="submission" date="2022-01" db="EMBL/GenBank/DDBJ databases">
        <authorList>
            <person name="Lagorce A."/>
        </authorList>
    </citation>
    <scope>NUCLEOTIDE SEQUENCE</scope>
    <source>
        <strain evidence="1">Th15_F1_A12</strain>
    </source>
</reference>
<comment type="caution">
    <text evidence="1">The sequence shown here is derived from an EMBL/GenBank/DDBJ whole genome shotgun (WGS) entry which is preliminary data.</text>
</comment>
<dbReference type="EMBL" id="CAKMUD010000097">
    <property type="protein sequence ID" value="CAH1600635.1"/>
    <property type="molecule type" value="Genomic_DNA"/>
</dbReference>
<dbReference type="Proteomes" id="UP001295462">
    <property type="component" value="Unassembled WGS sequence"/>
</dbReference>
<accession>A0AAU9QU66</accession>
<gene>
    <name evidence="1" type="ORF">THF1A12_420007</name>
</gene>
<sequence>MSYNFERELASWLEEREISRKELIAILQQSYYDDFKGLDSITLSRWLTGKVVPPLYKQFLIAKSLEQDLADIIVTIDENEQKSPSRYSAVLTNLIKAFDFSLTALSYNRMPDKVTSEIKSHTYYEHIELFHDFYDNVSALRGFIDELYALKNEVKYKGILLKNSQGDIVGHWAGILNLEKLDNLPSFIPIPENELKRSCLVKLGHAMNSEHFFELVVQAICYYLLRQCKSKDYVYVFIAGYPILEFSKKVFNAEEIKYYPPVDNNQRMGLYLVKFDIIRSISNPVLIPKIKKKLRCLELCNFVECNRCNLKDFRQE</sequence>
<organism evidence="1 2">
    <name type="scientific">Vibrio jasicida</name>
    <dbReference type="NCBI Taxonomy" id="766224"/>
    <lineage>
        <taxon>Bacteria</taxon>
        <taxon>Pseudomonadati</taxon>
        <taxon>Pseudomonadota</taxon>
        <taxon>Gammaproteobacteria</taxon>
        <taxon>Vibrionales</taxon>
        <taxon>Vibrionaceae</taxon>
        <taxon>Vibrio</taxon>
    </lineage>
</organism>
<evidence type="ECO:0008006" key="3">
    <source>
        <dbReference type="Google" id="ProtNLM"/>
    </source>
</evidence>